<reference evidence="3" key="1">
    <citation type="submission" date="2017-02" db="UniProtKB">
        <authorList>
            <consortium name="WormBaseParasite"/>
        </authorList>
    </citation>
    <scope>IDENTIFICATION</scope>
</reference>
<dbReference type="WBParaSite" id="BPAG_0000299101-mRNA-1">
    <property type="protein sequence ID" value="BPAG_0000299101-mRNA-1"/>
    <property type="gene ID" value="BPAG_0000299101"/>
</dbReference>
<dbReference type="AlphaFoldDB" id="A0A0N4T461"/>
<reference evidence="1 2" key="2">
    <citation type="submission" date="2018-11" db="EMBL/GenBank/DDBJ databases">
        <authorList>
            <consortium name="Pathogen Informatics"/>
        </authorList>
    </citation>
    <scope>NUCLEOTIDE SEQUENCE [LARGE SCALE GENOMIC DNA]</scope>
</reference>
<proteinExistence type="predicted"/>
<organism evidence="3">
    <name type="scientific">Brugia pahangi</name>
    <name type="common">Filarial nematode worm</name>
    <dbReference type="NCBI Taxonomy" id="6280"/>
    <lineage>
        <taxon>Eukaryota</taxon>
        <taxon>Metazoa</taxon>
        <taxon>Ecdysozoa</taxon>
        <taxon>Nematoda</taxon>
        <taxon>Chromadorea</taxon>
        <taxon>Rhabditida</taxon>
        <taxon>Spirurina</taxon>
        <taxon>Spiruromorpha</taxon>
        <taxon>Filarioidea</taxon>
        <taxon>Onchocercidae</taxon>
        <taxon>Brugia</taxon>
    </lineage>
</organism>
<sequence>MITSRVIPSPSNRLIPLLQEKANEPSTAQLTVSSFVRLCAYSMFACCMRACVCEMSVKVEEEWV</sequence>
<gene>
    <name evidence="1" type="ORF">BPAG_LOCUS2961</name>
</gene>
<evidence type="ECO:0000313" key="1">
    <source>
        <dbReference type="EMBL" id="VDN84147.1"/>
    </source>
</evidence>
<dbReference type="EMBL" id="UZAD01000623">
    <property type="protein sequence ID" value="VDN84147.1"/>
    <property type="molecule type" value="Genomic_DNA"/>
</dbReference>
<dbReference type="Proteomes" id="UP000278627">
    <property type="component" value="Unassembled WGS sequence"/>
</dbReference>
<keyword evidence="2" id="KW-1185">Reference proteome</keyword>
<protein>
    <submittedName>
        <fullName evidence="1 3">Uncharacterized protein</fullName>
    </submittedName>
</protein>
<name>A0A0N4T461_BRUPA</name>
<accession>A0A0N4T461</accession>
<evidence type="ECO:0000313" key="3">
    <source>
        <dbReference type="WBParaSite" id="BPAG_0000299101-mRNA-1"/>
    </source>
</evidence>
<evidence type="ECO:0000313" key="2">
    <source>
        <dbReference type="Proteomes" id="UP000278627"/>
    </source>
</evidence>